<dbReference type="PROSITE" id="PS51257">
    <property type="entry name" value="PROKAR_LIPOPROTEIN"/>
    <property type="match status" value="1"/>
</dbReference>
<feature type="signal peptide" evidence="2">
    <location>
        <begin position="1"/>
        <end position="21"/>
    </location>
</feature>
<accession>A0A4R1Y3Z1</accession>
<keyword evidence="4" id="KW-1185">Reference proteome</keyword>
<gene>
    <name evidence="3" type="ORF">EC844_102117</name>
</gene>
<organism evidence="3 4">
    <name type="scientific">Acinetobacter calcoaceticus</name>
    <dbReference type="NCBI Taxonomy" id="471"/>
    <lineage>
        <taxon>Bacteria</taxon>
        <taxon>Pseudomonadati</taxon>
        <taxon>Pseudomonadota</taxon>
        <taxon>Gammaproteobacteria</taxon>
        <taxon>Moraxellales</taxon>
        <taxon>Moraxellaceae</taxon>
        <taxon>Acinetobacter</taxon>
        <taxon>Acinetobacter calcoaceticus/baumannii complex</taxon>
    </lineage>
</organism>
<protein>
    <recommendedName>
        <fullName evidence="5">Lipoprotein</fullName>
    </recommendedName>
</protein>
<sequence>MMKAILLLGLISTTLVGCVVAPYDDRPNHGNRHSDRYDDRHYDRPHDARPDHSYRDRHSGNQHQYQDQKWKQHQKNQKQWEKDQRDRKHRH</sequence>
<feature type="compositionally biased region" description="Basic and acidic residues" evidence="1">
    <location>
        <begin position="78"/>
        <end position="91"/>
    </location>
</feature>
<feature type="chain" id="PRO_5020810871" description="Lipoprotein" evidence="2">
    <location>
        <begin position="22"/>
        <end position="91"/>
    </location>
</feature>
<evidence type="ECO:0000256" key="1">
    <source>
        <dbReference type="SAM" id="MobiDB-lite"/>
    </source>
</evidence>
<proteinExistence type="predicted"/>
<reference evidence="3 4" key="1">
    <citation type="submission" date="2019-03" db="EMBL/GenBank/DDBJ databases">
        <title>Genomic analyses of the natural microbiome of Caenorhabditis elegans.</title>
        <authorList>
            <person name="Samuel B."/>
        </authorList>
    </citation>
    <scope>NUCLEOTIDE SEQUENCE [LARGE SCALE GENOMIC DNA]</scope>
    <source>
        <strain evidence="3 4">JUb89</strain>
    </source>
</reference>
<evidence type="ECO:0008006" key="5">
    <source>
        <dbReference type="Google" id="ProtNLM"/>
    </source>
</evidence>
<feature type="compositionally biased region" description="Basic and acidic residues" evidence="1">
    <location>
        <begin position="23"/>
        <end position="59"/>
    </location>
</feature>
<evidence type="ECO:0000313" key="3">
    <source>
        <dbReference type="EMBL" id="TCM69850.1"/>
    </source>
</evidence>
<name>A0A4R1Y3Z1_ACICA</name>
<dbReference type="OrthoDB" id="6710258at2"/>
<feature type="region of interest" description="Disordered" evidence="1">
    <location>
        <begin position="21"/>
        <end position="91"/>
    </location>
</feature>
<keyword evidence="2" id="KW-0732">Signal</keyword>
<dbReference type="EMBL" id="SLVJ01000002">
    <property type="protein sequence ID" value="TCM69850.1"/>
    <property type="molecule type" value="Genomic_DNA"/>
</dbReference>
<dbReference type="Proteomes" id="UP000294963">
    <property type="component" value="Unassembled WGS sequence"/>
</dbReference>
<evidence type="ECO:0000313" key="4">
    <source>
        <dbReference type="Proteomes" id="UP000294963"/>
    </source>
</evidence>
<dbReference type="AlphaFoldDB" id="A0A4R1Y3Z1"/>
<comment type="caution">
    <text evidence="3">The sequence shown here is derived from an EMBL/GenBank/DDBJ whole genome shotgun (WGS) entry which is preliminary data.</text>
</comment>
<evidence type="ECO:0000256" key="2">
    <source>
        <dbReference type="SAM" id="SignalP"/>
    </source>
</evidence>